<feature type="domain" description="Stress-response A/B barrel" evidence="2">
    <location>
        <begin position="13"/>
        <end position="106"/>
    </location>
</feature>
<dbReference type="PANTHER" id="PTHR33178:SF10">
    <property type="entry name" value="STRESS-RESPONSE A_B BARREL DOMAIN-CONTAINING PROTEIN"/>
    <property type="match status" value="1"/>
</dbReference>
<comment type="subunit">
    <text evidence="1">Homodimer.</text>
</comment>
<dbReference type="SUPFAM" id="SSF54909">
    <property type="entry name" value="Dimeric alpha+beta barrel"/>
    <property type="match status" value="1"/>
</dbReference>
<dbReference type="PANTHER" id="PTHR33178">
    <property type="match status" value="1"/>
</dbReference>
<dbReference type="InterPro" id="IPR044662">
    <property type="entry name" value="HS1/DABB1-like"/>
</dbReference>
<dbReference type="PROSITE" id="PS51502">
    <property type="entry name" value="S_R_A_B_BARREL"/>
    <property type="match status" value="1"/>
</dbReference>
<dbReference type="SMART" id="SM00886">
    <property type="entry name" value="Dabb"/>
    <property type="match status" value="1"/>
</dbReference>
<sequence length="106" mass="11882">MPSPEPNYTISMIVHTFAFRWKPEATQDQKDRALTEIRALQGQIPGLLETMAGVNISPRSQGYELGGVMKFADKAALDAYSDHPVHQKLLSWLMPLINPIEVDFEA</sequence>
<dbReference type="Gene3D" id="3.30.70.100">
    <property type="match status" value="1"/>
</dbReference>
<evidence type="ECO:0000256" key="1">
    <source>
        <dbReference type="ARBA" id="ARBA00011738"/>
    </source>
</evidence>
<dbReference type="InterPro" id="IPR013097">
    <property type="entry name" value="Dabb"/>
</dbReference>
<dbReference type="Pfam" id="PF07876">
    <property type="entry name" value="Dabb"/>
    <property type="match status" value="1"/>
</dbReference>
<dbReference type="EMBL" id="JACCCW010000001">
    <property type="protein sequence ID" value="NYF79275.1"/>
    <property type="molecule type" value="Genomic_DNA"/>
</dbReference>
<name>A0A7Y9PGH6_9BACT</name>
<comment type="caution">
    <text evidence="3">The sequence shown here is derived from an EMBL/GenBank/DDBJ whole genome shotgun (WGS) entry which is preliminary data.</text>
</comment>
<dbReference type="AlphaFoldDB" id="A0A7Y9PGH6"/>
<protein>
    <recommendedName>
        <fullName evidence="2">Stress-response A/B barrel domain-containing protein</fullName>
    </recommendedName>
</protein>
<dbReference type="InterPro" id="IPR011008">
    <property type="entry name" value="Dimeric_a/b-barrel"/>
</dbReference>
<dbReference type="Proteomes" id="UP000589520">
    <property type="component" value="Unassembled WGS sequence"/>
</dbReference>
<dbReference type="RefSeq" id="WP_348640814.1">
    <property type="nucleotide sequence ID" value="NZ_JACCCW010000001.1"/>
</dbReference>
<accession>A0A7Y9PGH6</accession>
<reference evidence="3 4" key="1">
    <citation type="submission" date="2020-07" db="EMBL/GenBank/DDBJ databases">
        <title>Genomic Encyclopedia of Type Strains, Phase IV (KMG-V): Genome sequencing to study the core and pangenomes of soil and plant-associated prokaryotes.</title>
        <authorList>
            <person name="Whitman W."/>
        </authorList>
    </citation>
    <scope>NUCLEOTIDE SEQUENCE [LARGE SCALE GENOMIC DNA]</scope>
    <source>
        <strain evidence="3 4">X4EP2</strain>
    </source>
</reference>
<proteinExistence type="predicted"/>
<keyword evidence="4" id="KW-1185">Reference proteome</keyword>
<evidence type="ECO:0000313" key="4">
    <source>
        <dbReference type="Proteomes" id="UP000589520"/>
    </source>
</evidence>
<gene>
    <name evidence="3" type="ORF">HDF17_001562</name>
</gene>
<evidence type="ECO:0000313" key="3">
    <source>
        <dbReference type="EMBL" id="NYF79275.1"/>
    </source>
</evidence>
<organism evidence="3 4">
    <name type="scientific">Granulicella arctica</name>
    <dbReference type="NCBI Taxonomy" id="940613"/>
    <lineage>
        <taxon>Bacteria</taxon>
        <taxon>Pseudomonadati</taxon>
        <taxon>Acidobacteriota</taxon>
        <taxon>Terriglobia</taxon>
        <taxon>Terriglobales</taxon>
        <taxon>Acidobacteriaceae</taxon>
        <taxon>Granulicella</taxon>
    </lineage>
</organism>
<evidence type="ECO:0000259" key="2">
    <source>
        <dbReference type="PROSITE" id="PS51502"/>
    </source>
</evidence>